<keyword evidence="1" id="KW-0547">Nucleotide-binding</keyword>
<accession>A0A1J4KL67</accession>
<dbReference type="InterPro" id="IPR001806">
    <property type="entry name" value="Small_GTPase"/>
</dbReference>
<dbReference type="SMART" id="SM00173">
    <property type="entry name" value="RAS"/>
    <property type="match status" value="1"/>
</dbReference>
<sequence length="197" mass="21825">MTLATDIKLVFLGESTVGKTSIIACFSQGEFAPDQTSTIGACFSMKKVIVDNEEVKLKIWDTAGQERFRALTPMYYRDAQIAILVYSVDATDTFHKLKKWVEDLKRDTKVMPPLIIAGNKIDLERKVSTEAGEKFAESVGAVFMECSAKAKIGIDELFAAAASMARRDTRVIHEESSKLAQEIMGETKPQKKSSCCK</sequence>
<dbReference type="GO" id="GO:0005525">
    <property type="term" value="F:GTP binding"/>
    <property type="evidence" value="ECO:0007669"/>
    <property type="project" value="UniProtKB-KW"/>
</dbReference>
<gene>
    <name evidence="3" type="primary">RAB5C</name>
    <name evidence="3" type="ORF">TRFO_03932</name>
</gene>
<dbReference type="CDD" id="cd00154">
    <property type="entry name" value="Rab"/>
    <property type="match status" value="1"/>
</dbReference>
<keyword evidence="4" id="KW-1185">Reference proteome</keyword>
<dbReference type="InterPro" id="IPR005225">
    <property type="entry name" value="Small_GTP-bd"/>
</dbReference>
<dbReference type="VEuPathDB" id="TrichDB:TRFO_03932"/>
<dbReference type="InterPro" id="IPR050227">
    <property type="entry name" value="Rab"/>
</dbReference>
<organism evidence="3 4">
    <name type="scientific">Tritrichomonas foetus</name>
    <dbReference type="NCBI Taxonomy" id="1144522"/>
    <lineage>
        <taxon>Eukaryota</taxon>
        <taxon>Metamonada</taxon>
        <taxon>Parabasalia</taxon>
        <taxon>Tritrichomonadida</taxon>
        <taxon>Tritrichomonadidae</taxon>
        <taxon>Tritrichomonas</taxon>
    </lineage>
</organism>
<comment type="caution">
    <text evidence="3">The sequence shown here is derived from an EMBL/GenBank/DDBJ whole genome shotgun (WGS) entry which is preliminary data.</text>
</comment>
<dbReference type="NCBIfam" id="TIGR00231">
    <property type="entry name" value="small_GTP"/>
    <property type="match status" value="1"/>
</dbReference>
<evidence type="ECO:0000313" key="3">
    <source>
        <dbReference type="EMBL" id="OHT11688.1"/>
    </source>
</evidence>
<dbReference type="GeneID" id="94826301"/>
<evidence type="ECO:0000256" key="1">
    <source>
        <dbReference type="ARBA" id="ARBA00022741"/>
    </source>
</evidence>
<dbReference type="SUPFAM" id="SSF52540">
    <property type="entry name" value="P-loop containing nucleoside triphosphate hydrolases"/>
    <property type="match status" value="1"/>
</dbReference>
<evidence type="ECO:0000313" key="4">
    <source>
        <dbReference type="Proteomes" id="UP000179807"/>
    </source>
</evidence>
<dbReference type="Proteomes" id="UP000179807">
    <property type="component" value="Unassembled WGS sequence"/>
</dbReference>
<keyword evidence="2" id="KW-0342">GTP-binding</keyword>
<dbReference type="PROSITE" id="PS51419">
    <property type="entry name" value="RAB"/>
    <property type="match status" value="1"/>
</dbReference>
<dbReference type="FunFam" id="3.40.50.300:FF:000808">
    <property type="entry name" value="Small GTP-binding protein, putative"/>
    <property type="match status" value="1"/>
</dbReference>
<dbReference type="PRINTS" id="PR00449">
    <property type="entry name" value="RASTRNSFRMNG"/>
</dbReference>
<dbReference type="PROSITE" id="PS51421">
    <property type="entry name" value="RAS"/>
    <property type="match status" value="1"/>
</dbReference>
<dbReference type="PROSITE" id="PS51420">
    <property type="entry name" value="RHO"/>
    <property type="match status" value="1"/>
</dbReference>
<evidence type="ECO:0000256" key="2">
    <source>
        <dbReference type="ARBA" id="ARBA00023134"/>
    </source>
</evidence>
<dbReference type="SMART" id="SM00176">
    <property type="entry name" value="RAN"/>
    <property type="match status" value="1"/>
</dbReference>
<proteinExistence type="predicted"/>
<dbReference type="Pfam" id="PF00071">
    <property type="entry name" value="Ras"/>
    <property type="match status" value="1"/>
</dbReference>
<dbReference type="PANTHER" id="PTHR47977">
    <property type="entry name" value="RAS-RELATED PROTEIN RAB"/>
    <property type="match status" value="1"/>
</dbReference>
<dbReference type="Gene3D" id="3.40.50.300">
    <property type="entry name" value="P-loop containing nucleotide triphosphate hydrolases"/>
    <property type="match status" value="1"/>
</dbReference>
<dbReference type="RefSeq" id="XP_068364824.1">
    <property type="nucleotide sequence ID" value="XM_068491597.1"/>
</dbReference>
<reference evidence="3" key="1">
    <citation type="submission" date="2016-10" db="EMBL/GenBank/DDBJ databases">
        <authorList>
            <person name="Benchimol M."/>
            <person name="Almeida L.G."/>
            <person name="Vasconcelos A.T."/>
            <person name="Perreira-Neves A."/>
            <person name="Rosa I.A."/>
            <person name="Tasca T."/>
            <person name="Bogo M.R."/>
            <person name="de Souza W."/>
        </authorList>
    </citation>
    <scope>NUCLEOTIDE SEQUENCE [LARGE SCALE GENOMIC DNA]</scope>
    <source>
        <strain evidence="3">K</strain>
    </source>
</reference>
<dbReference type="InterPro" id="IPR027417">
    <property type="entry name" value="P-loop_NTPase"/>
</dbReference>
<dbReference type="PROSITE" id="PS51417">
    <property type="entry name" value="ARF"/>
    <property type="match status" value="1"/>
</dbReference>
<protein>
    <submittedName>
        <fullName evidence="3">Ras-related protein Rab-5C</fullName>
    </submittedName>
</protein>
<dbReference type="GO" id="GO:0003924">
    <property type="term" value="F:GTPase activity"/>
    <property type="evidence" value="ECO:0007669"/>
    <property type="project" value="InterPro"/>
</dbReference>
<dbReference type="AlphaFoldDB" id="A0A1J4KL67"/>
<dbReference type="SMART" id="SM00175">
    <property type="entry name" value="RAB"/>
    <property type="match status" value="1"/>
</dbReference>
<dbReference type="OrthoDB" id="63533at2759"/>
<dbReference type="SMART" id="SM00174">
    <property type="entry name" value="RHO"/>
    <property type="match status" value="1"/>
</dbReference>
<name>A0A1J4KL67_9EUKA</name>
<dbReference type="EMBL" id="MLAK01000582">
    <property type="protein sequence ID" value="OHT11688.1"/>
    <property type="molecule type" value="Genomic_DNA"/>
</dbReference>